<dbReference type="InterPro" id="IPR036291">
    <property type="entry name" value="NAD(P)-bd_dom_sf"/>
</dbReference>
<dbReference type="GO" id="GO:0008270">
    <property type="term" value="F:zinc ion binding"/>
    <property type="evidence" value="ECO:0007669"/>
    <property type="project" value="InterPro"/>
</dbReference>
<dbReference type="PANTHER" id="PTHR43401:SF2">
    <property type="entry name" value="L-THREONINE 3-DEHYDROGENASE"/>
    <property type="match status" value="1"/>
</dbReference>
<keyword evidence="1 4" id="KW-0479">Metal-binding</keyword>
<dbReference type="InterPro" id="IPR002328">
    <property type="entry name" value="ADH_Zn_CS"/>
</dbReference>
<dbReference type="Pfam" id="PF08240">
    <property type="entry name" value="ADH_N"/>
    <property type="match status" value="1"/>
</dbReference>
<dbReference type="InterPro" id="IPR013149">
    <property type="entry name" value="ADH-like_C"/>
</dbReference>
<evidence type="ECO:0000256" key="4">
    <source>
        <dbReference type="RuleBase" id="RU361277"/>
    </source>
</evidence>
<dbReference type="SMART" id="SM00829">
    <property type="entry name" value="PKS_ER"/>
    <property type="match status" value="1"/>
</dbReference>
<proteinExistence type="inferred from homology"/>
<comment type="cofactor">
    <cofactor evidence="4">
        <name>Zn(2+)</name>
        <dbReference type="ChEBI" id="CHEBI:29105"/>
    </cofactor>
</comment>
<comment type="similarity">
    <text evidence="4">Belongs to the zinc-containing alcohol dehydrogenase family.</text>
</comment>
<dbReference type="SUPFAM" id="SSF50129">
    <property type="entry name" value="GroES-like"/>
    <property type="match status" value="1"/>
</dbReference>
<dbReference type="SUPFAM" id="SSF51735">
    <property type="entry name" value="NAD(P)-binding Rossmann-fold domains"/>
    <property type="match status" value="1"/>
</dbReference>
<evidence type="ECO:0000256" key="2">
    <source>
        <dbReference type="ARBA" id="ARBA00022833"/>
    </source>
</evidence>
<dbReference type="Pfam" id="PF00107">
    <property type="entry name" value="ADH_zinc_N"/>
    <property type="match status" value="1"/>
</dbReference>
<dbReference type="InterPro" id="IPR020843">
    <property type="entry name" value="ER"/>
</dbReference>
<dbReference type="InterPro" id="IPR050129">
    <property type="entry name" value="Zn_alcohol_dh"/>
</dbReference>
<evidence type="ECO:0000313" key="7">
    <source>
        <dbReference type="Proteomes" id="UP000594468"/>
    </source>
</evidence>
<dbReference type="RefSeq" id="WP_195170691.1">
    <property type="nucleotide sequence ID" value="NZ_CP062983.1"/>
</dbReference>
<dbReference type="PROSITE" id="PS00059">
    <property type="entry name" value="ADH_ZINC"/>
    <property type="match status" value="1"/>
</dbReference>
<protein>
    <submittedName>
        <fullName evidence="6">Alcohol dehydrogenase catalytic domain-containing protein</fullName>
    </submittedName>
</protein>
<dbReference type="Gene3D" id="3.40.50.720">
    <property type="entry name" value="NAD(P)-binding Rossmann-like Domain"/>
    <property type="match status" value="1"/>
</dbReference>
<dbReference type="Proteomes" id="UP000594468">
    <property type="component" value="Chromosome"/>
</dbReference>
<evidence type="ECO:0000313" key="6">
    <source>
        <dbReference type="EMBL" id="QPC82622.1"/>
    </source>
</evidence>
<dbReference type="InterPro" id="IPR011032">
    <property type="entry name" value="GroES-like_sf"/>
</dbReference>
<dbReference type="KEGG" id="pmet:G4Y79_23520"/>
<dbReference type="EMBL" id="CP062983">
    <property type="protein sequence ID" value="QPC82622.1"/>
    <property type="molecule type" value="Genomic_DNA"/>
</dbReference>
<dbReference type="InterPro" id="IPR013154">
    <property type="entry name" value="ADH-like_N"/>
</dbReference>
<name>A0A7S8E953_9CHLR</name>
<feature type="domain" description="Enoyl reductase (ER)" evidence="5">
    <location>
        <begin position="7"/>
        <end position="337"/>
    </location>
</feature>
<dbReference type="AlphaFoldDB" id="A0A7S8E953"/>
<keyword evidence="7" id="KW-1185">Reference proteome</keyword>
<dbReference type="GO" id="GO:0016491">
    <property type="term" value="F:oxidoreductase activity"/>
    <property type="evidence" value="ECO:0007669"/>
    <property type="project" value="UniProtKB-KW"/>
</dbReference>
<keyword evidence="3" id="KW-0560">Oxidoreductase</keyword>
<reference evidence="6 7" key="1">
    <citation type="submission" date="2020-02" db="EMBL/GenBank/DDBJ databases">
        <authorList>
            <person name="Zheng R.K."/>
            <person name="Sun C.M."/>
        </authorList>
    </citation>
    <scope>NUCLEOTIDE SEQUENCE [LARGE SCALE GENOMIC DNA]</scope>
    <source>
        <strain evidence="7">rifampicinis</strain>
    </source>
</reference>
<gene>
    <name evidence="6" type="ORF">G4Y79_23520</name>
</gene>
<keyword evidence="2 4" id="KW-0862">Zinc</keyword>
<dbReference type="PANTHER" id="PTHR43401">
    <property type="entry name" value="L-THREONINE 3-DEHYDROGENASE"/>
    <property type="match status" value="1"/>
</dbReference>
<accession>A0A7S8E953</accession>
<evidence type="ECO:0000256" key="1">
    <source>
        <dbReference type="ARBA" id="ARBA00022723"/>
    </source>
</evidence>
<evidence type="ECO:0000256" key="3">
    <source>
        <dbReference type="ARBA" id="ARBA00023002"/>
    </source>
</evidence>
<evidence type="ECO:0000259" key="5">
    <source>
        <dbReference type="SMART" id="SM00829"/>
    </source>
</evidence>
<sequence>MKQAVMTEPGKISFYDVAQPALADHDVLMQTKRIGVCGSDIHVYHGMHPYTSYPVVQGHEVGGVVVAVGKAVTKVKEGDKITFMPQVTCGECYPCQHGMYHICESLKVMGFQTGGAAQEYFAMPEWHVIKLPETMSLDQAAMIEPISVAVHAIARGGDVAGKRVLVLGAGAIGNLTAQVAKASGAQAVMITDISPYKLEKARQCGIDCTVNTAEENLAEAILQHFGPAKADLILECVGVEPTMTQAVEVARKGTTIVVVGVFGQKPQVDLGLVQDRELSLVGTLMYQQADYERALELVAEGKMHLDEMITHRFAFEDYLDAYHAIEDSNGHYLKVMIELD</sequence>
<organism evidence="6 7">
    <name type="scientific">Phototrophicus methaneseepsis</name>
    <dbReference type="NCBI Taxonomy" id="2710758"/>
    <lineage>
        <taxon>Bacteria</taxon>
        <taxon>Bacillati</taxon>
        <taxon>Chloroflexota</taxon>
        <taxon>Candidatus Thermofontia</taxon>
        <taxon>Phototrophicales</taxon>
        <taxon>Phototrophicaceae</taxon>
        <taxon>Phototrophicus</taxon>
    </lineage>
</organism>
<dbReference type="Gene3D" id="3.90.180.10">
    <property type="entry name" value="Medium-chain alcohol dehydrogenases, catalytic domain"/>
    <property type="match status" value="1"/>
</dbReference>